<evidence type="ECO:0000256" key="1">
    <source>
        <dbReference type="ARBA" id="ARBA00004170"/>
    </source>
</evidence>
<protein>
    <recommendedName>
        <fullName evidence="7">Gamma-soluble NSF attachment protein</fullName>
    </recommendedName>
    <alternativeName>
        <fullName evidence="8">N-ethylmaleimide-sensitive factor attachment protein gamma</fullName>
    </alternativeName>
</protein>
<sequence length="250" mass="27918">MSLGSLPVAENYIKQAKKAAKSGWFSSPEFEIAAQYYEKAAVAYQAANEYQLAYDTYLLAAQTYNKVSLIYFTAKSREAAGKISEKKLLNLEMAGCQYQAASDLYLATGNMPDRAAELMSLAGKMYENTNIDNAIQLHLNSITIYETENRGSEPSFLRSDQRDIADKMISAYKDFDQEMLDNAIKSQVLYDLNSQIRNLAYSLTVPGFSKNVLGVESVDYRKSVSNILDQSNVDNLQNNDESDDFGDSLL</sequence>
<dbReference type="Proteomes" id="UP000245383">
    <property type="component" value="Unassembled WGS sequence"/>
</dbReference>
<keyword evidence="3" id="KW-0813">Transport</keyword>
<accession>A0A2T9YW84</accession>
<gene>
    <name evidence="9" type="ORF">BB561_001067</name>
</gene>
<dbReference type="GO" id="GO:0005774">
    <property type="term" value="C:vacuolar membrane"/>
    <property type="evidence" value="ECO:0007669"/>
    <property type="project" value="TreeGrafter"/>
</dbReference>
<evidence type="ECO:0000256" key="4">
    <source>
        <dbReference type="ARBA" id="ARBA00022892"/>
    </source>
</evidence>
<dbReference type="PANTHER" id="PTHR13768:SF2">
    <property type="entry name" value="GAMMA-SOLUBLE NSF ATTACHMENT PROTEIN"/>
    <property type="match status" value="1"/>
</dbReference>
<organism evidence="9 10">
    <name type="scientific">Smittium simulii</name>
    <dbReference type="NCBI Taxonomy" id="133385"/>
    <lineage>
        <taxon>Eukaryota</taxon>
        <taxon>Fungi</taxon>
        <taxon>Fungi incertae sedis</taxon>
        <taxon>Zoopagomycota</taxon>
        <taxon>Kickxellomycotina</taxon>
        <taxon>Harpellomycetes</taxon>
        <taxon>Harpellales</taxon>
        <taxon>Legeriomycetaceae</taxon>
        <taxon>Smittium</taxon>
    </lineage>
</organism>
<keyword evidence="4" id="KW-0931">ER-Golgi transport</keyword>
<dbReference type="AlphaFoldDB" id="A0A2T9YW84"/>
<evidence type="ECO:0000256" key="3">
    <source>
        <dbReference type="ARBA" id="ARBA00022448"/>
    </source>
</evidence>
<evidence type="ECO:0000256" key="8">
    <source>
        <dbReference type="ARBA" id="ARBA00042485"/>
    </source>
</evidence>
<keyword evidence="5" id="KW-0653">Protein transport</keyword>
<dbReference type="SUPFAM" id="SSF48452">
    <property type="entry name" value="TPR-like"/>
    <property type="match status" value="1"/>
</dbReference>
<dbReference type="OrthoDB" id="9984275at2759"/>
<keyword evidence="6" id="KW-0472">Membrane</keyword>
<dbReference type="InterPro" id="IPR000744">
    <property type="entry name" value="NSF_attach"/>
</dbReference>
<dbReference type="STRING" id="133385.A0A2T9YW84"/>
<dbReference type="GO" id="GO:0005483">
    <property type="term" value="F:soluble NSF attachment protein activity"/>
    <property type="evidence" value="ECO:0007669"/>
    <property type="project" value="TreeGrafter"/>
</dbReference>
<dbReference type="GO" id="GO:0006886">
    <property type="term" value="P:intracellular protein transport"/>
    <property type="evidence" value="ECO:0007669"/>
    <property type="project" value="InterPro"/>
</dbReference>
<evidence type="ECO:0000256" key="5">
    <source>
        <dbReference type="ARBA" id="ARBA00022927"/>
    </source>
</evidence>
<dbReference type="GO" id="GO:0019905">
    <property type="term" value="F:syntaxin binding"/>
    <property type="evidence" value="ECO:0007669"/>
    <property type="project" value="TreeGrafter"/>
</dbReference>
<dbReference type="GO" id="GO:0031201">
    <property type="term" value="C:SNARE complex"/>
    <property type="evidence" value="ECO:0007669"/>
    <property type="project" value="TreeGrafter"/>
</dbReference>
<dbReference type="InterPro" id="IPR011990">
    <property type="entry name" value="TPR-like_helical_dom_sf"/>
</dbReference>
<name>A0A2T9YW84_9FUNG</name>
<dbReference type="PANTHER" id="PTHR13768">
    <property type="entry name" value="SOLUBLE NSF ATTACHMENT PROTEIN SNAP"/>
    <property type="match status" value="1"/>
</dbReference>
<keyword evidence="10" id="KW-1185">Reference proteome</keyword>
<evidence type="ECO:0000256" key="2">
    <source>
        <dbReference type="ARBA" id="ARBA00010050"/>
    </source>
</evidence>
<dbReference type="EMBL" id="MBFR01000028">
    <property type="protein sequence ID" value="PVU96588.1"/>
    <property type="molecule type" value="Genomic_DNA"/>
</dbReference>
<evidence type="ECO:0000256" key="7">
    <source>
        <dbReference type="ARBA" id="ARBA00040047"/>
    </source>
</evidence>
<proteinExistence type="inferred from homology"/>
<comment type="caution">
    <text evidence="9">The sequence shown here is derived from an EMBL/GenBank/DDBJ whole genome shotgun (WGS) entry which is preliminary data.</text>
</comment>
<evidence type="ECO:0000313" key="9">
    <source>
        <dbReference type="EMBL" id="PVU96588.1"/>
    </source>
</evidence>
<reference evidence="9 10" key="1">
    <citation type="journal article" date="2018" name="MBio">
        <title>Comparative Genomics Reveals the Core Gene Toolbox for the Fungus-Insect Symbiosis.</title>
        <authorList>
            <person name="Wang Y."/>
            <person name="Stata M."/>
            <person name="Wang W."/>
            <person name="Stajich J.E."/>
            <person name="White M.M."/>
            <person name="Moncalvo J.M."/>
        </authorList>
    </citation>
    <scope>NUCLEOTIDE SEQUENCE [LARGE SCALE GENOMIC DNA]</scope>
    <source>
        <strain evidence="9 10">SWE-8-4</strain>
    </source>
</reference>
<evidence type="ECO:0000313" key="10">
    <source>
        <dbReference type="Proteomes" id="UP000245383"/>
    </source>
</evidence>
<comment type="similarity">
    <text evidence="2">Belongs to the SNAP family.</text>
</comment>
<evidence type="ECO:0000256" key="6">
    <source>
        <dbReference type="ARBA" id="ARBA00023136"/>
    </source>
</evidence>
<dbReference type="Gene3D" id="1.25.40.10">
    <property type="entry name" value="Tetratricopeptide repeat domain"/>
    <property type="match status" value="2"/>
</dbReference>
<dbReference type="GO" id="GO:0016192">
    <property type="term" value="P:vesicle-mediated transport"/>
    <property type="evidence" value="ECO:0007669"/>
    <property type="project" value="UniProtKB-KW"/>
</dbReference>
<dbReference type="Pfam" id="PF14938">
    <property type="entry name" value="SNAP"/>
    <property type="match status" value="1"/>
</dbReference>
<comment type="subcellular location">
    <subcellularLocation>
        <location evidence="1">Membrane</location>
        <topology evidence="1">Peripheral membrane protein</topology>
    </subcellularLocation>
</comment>